<dbReference type="Proteomes" id="UP001310387">
    <property type="component" value="Unassembled WGS sequence"/>
</dbReference>
<feature type="signal peptide" evidence="2">
    <location>
        <begin position="1"/>
        <end position="35"/>
    </location>
</feature>
<proteinExistence type="predicted"/>
<dbReference type="PANTHER" id="PTHR42678">
    <property type="entry name" value="AMIDASE"/>
    <property type="match status" value="1"/>
</dbReference>
<dbReference type="Pfam" id="PF01425">
    <property type="entry name" value="Amidase"/>
    <property type="match status" value="1"/>
</dbReference>
<organism evidence="4 5">
    <name type="scientific">Isoptericola haloaureus</name>
    <dbReference type="NCBI Taxonomy" id="1542902"/>
    <lineage>
        <taxon>Bacteria</taxon>
        <taxon>Bacillati</taxon>
        <taxon>Actinomycetota</taxon>
        <taxon>Actinomycetes</taxon>
        <taxon>Micrococcales</taxon>
        <taxon>Promicromonosporaceae</taxon>
        <taxon>Isoptericola</taxon>
    </lineage>
</organism>
<feature type="chain" id="PRO_5045215435" evidence="2">
    <location>
        <begin position="36"/>
        <end position="954"/>
    </location>
</feature>
<evidence type="ECO:0000256" key="2">
    <source>
        <dbReference type="SAM" id="SignalP"/>
    </source>
</evidence>
<protein>
    <submittedName>
        <fullName evidence="4">Amidase</fullName>
    </submittedName>
</protein>
<dbReference type="EMBL" id="JBAGLP010000105">
    <property type="protein sequence ID" value="MEG3613973.1"/>
    <property type="molecule type" value="Genomic_DNA"/>
</dbReference>
<dbReference type="InterPro" id="IPR036928">
    <property type="entry name" value="AS_sf"/>
</dbReference>
<evidence type="ECO:0000256" key="1">
    <source>
        <dbReference type="SAM" id="MobiDB-lite"/>
    </source>
</evidence>
<evidence type="ECO:0000313" key="4">
    <source>
        <dbReference type="EMBL" id="MEG3613973.1"/>
    </source>
</evidence>
<dbReference type="Gene3D" id="3.90.1300.10">
    <property type="entry name" value="Amidase signature (AS) domain"/>
    <property type="match status" value="1"/>
</dbReference>
<reference evidence="4" key="2">
    <citation type="submission" date="2024-02" db="EMBL/GenBank/DDBJ databases">
        <authorList>
            <person name="Prathaban M."/>
            <person name="Mythili R."/>
            <person name="Sharmila Devi N."/>
            <person name="Sobanaa M."/>
            <person name="Prathiviraj R."/>
            <person name="Selvin J."/>
        </authorList>
    </citation>
    <scope>NUCLEOTIDE SEQUENCE</scope>
    <source>
        <strain evidence="4">MP1014</strain>
    </source>
</reference>
<gene>
    <name evidence="4" type="ORF">V5O49_02420</name>
</gene>
<dbReference type="InterPro" id="IPR023631">
    <property type="entry name" value="Amidase_dom"/>
</dbReference>
<evidence type="ECO:0000259" key="3">
    <source>
        <dbReference type="Pfam" id="PF01425"/>
    </source>
</evidence>
<dbReference type="SUPFAM" id="SSF75304">
    <property type="entry name" value="Amidase signature (AS) enzymes"/>
    <property type="match status" value="1"/>
</dbReference>
<dbReference type="PANTHER" id="PTHR42678:SF11">
    <property type="entry name" value="AMIDASE FAMILY PROTEIN"/>
    <property type="match status" value="1"/>
</dbReference>
<keyword evidence="2" id="KW-0732">Signal</keyword>
<feature type="region of interest" description="Disordered" evidence="1">
    <location>
        <begin position="183"/>
        <end position="209"/>
    </location>
</feature>
<comment type="caution">
    <text evidence="4">The sequence shown here is derived from an EMBL/GenBank/DDBJ whole genome shotgun (WGS) entry which is preliminary data.</text>
</comment>
<sequence>MNQQSRRRHRVRRKASGVAVTTATLAAFCLAPASAYNPVPVVTGDAWNVHDAASPGVDTGSVMDTESRALMGYGGLRVQVEGGTSPLGGILLRGFELTYDEQDTFSTTQGVDVDGVVVQRELRVDQAASYGRFLDSFTNTTDAPVTVETAFGGQLGYDTGTNQSAIAGTSDGDAAISDADGWASWYTPSDGPGSASRNGPSATAFGSPGFGPALERMGNFLRDPFTNDLPTEGDEANHPAFVNSLTIAPGETVSLAHFVVTGLSETSAVVDGAEVPEPGSQVELVEAKAAALSTDPDLAGLTPAEVCSLANFDLVALGVTDCSTPSGEVQGGIDEVAAPVTLTTSTSYDVVGKTITDLITDMESGETTAAEITQAYLDRIAAYDRGPFGLHSVIAVAPTAVEQAEEADAARADGSELPLLGVPILVKDIIDTKDMPTTGGSLVFDGYQPTEDAWQVKKLREAGAIILGKANLAEFANDGHYSPSAYGQVWNAYDPSRSPIGSSGGTSVAVASSFAAAGFGTQTGDSLWGPAGAASLFSLRGTDGMQSSAGTMPLTIIQDYVGFISQSTEDLALLLEATAVDNPDDVLDDVANGHRPDDWTEYFSPDVLDGKVIGVPEGAFDDPFGTTVVSDALRAQFSVFEDLGATVIEIPEGPDAGPREFGGDTNYEGWAQWIEAHPDNPYTSPEEITRSPLRIPTRINTSEYTGAGRMTDEDQRAFEQWRADWRADLGDWMDDHGVDAVLYAAELSDIHLNDSIIPSFGRINPESSYAGVPTAIFPAGVNAHGNPIGFQLQGKEFQDAELLGMAYAFDQATDGRVLPEITPALAHDADAPAQVVDPLPALPQAVAERPAFVLDTTATVATKAKGRAPAKVTFAVDCTGAGACSGRLEAAYDGETFGARSLRVTDSGTSVSFSLPDAAAAAWTAAETVTFDVTLSGKKTTVAPTDAVEVVAAP</sequence>
<evidence type="ECO:0000313" key="5">
    <source>
        <dbReference type="Proteomes" id="UP001310387"/>
    </source>
</evidence>
<dbReference type="RefSeq" id="WP_332900835.1">
    <property type="nucleotide sequence ID" value="NZ_JBAGLP010000105.1"/>
</dbReference>
<name>A0ABU7Z3J8_9MICO</name>
<keyword evidence="5" id="KW-1185">Reference proteome</keyword>
<feature type="domain" description="Amidase" evidence="3">
    <location>
        <begin position="371"/>
        <end position="650"/>
    </location>
</feature>
<accession>A0ABU7Z3J8</accession>
<reference evidence="4" key="1">
    <citation type="journal article" date="2024" name="Antonie Van Leeuwenhoek">
        <title>Isoptericola haloaureus sp. nov., a dimorphic actinobacterium isolated from mangrove sediments of southeast India, implicating biosaline agricultural significance through nitrogen fixation and salt tolerance genes.</title>
        <authorList>
            <person name="Prathaban M."/>
            <person name="Prathiviraj R."/>
            <person name="Ravichandran M."/>
            <person name="Natarajan S.D."/>
            <person name="Sobanaa M."/>
            <person name="Hari Krishna Kumar S."/>
            <person name="Chandrasekar V."/>
            <person name="Selvin J."/>
        </authorList>
    </citation>
    <scope>NUCLEOTIDE SEQUENCE</scope>
    <source>
        <strain evidence="4">MP1014</strain>
    </source>
</reference>